<feature type="transmembrane region" description="Helical" evidence="1">
    <location>
        <begin position="90"/>
        <end position="111"/>
    </location>
</feature>
<sequence>MSWASAGWWLCYAFAGIALQALMPGLDFLLPGFILALQERRFPQILAVGACFVLLQEGMGSMAFGGTLLWYALAAIAFHVGCGLLQGTGFLFVTLFGILLSCAHYVIFALLTTLQDIPWEPSLLFNECLFQALFTPWVWLAAAILRRRALHEDRNRQR</sequence>
<dbReference type="AlphaFoldDB" id="A0A921DRX1"/>
<feature type="transmembrane region" description="Helical" evidence="1">
    <location>
        <begin position="6"/>
        <end position="30"/>
    </location>
</feature>
<evidence type="ECO:0000313" key="3">
    <source>
        <dbReference type="Proteomes" id="UP000698963"/>
    </source>
</evidence>
<name>A0A921DRX1_9BACT</name>
<dbReference type="EMBL" id="DYZA01000161">
    <property type="protein sequence ID" value="HJD97566.1"/>
    <property type="molecule type" value="Genomic_DNA"/>
</dbReference>
<evidence type="ECO:0000313" key="2">
    <source>
        <dbReference type="EMBL" id="HJD97566.1"/>
    </source>
</evidence>
<comment type="caution">
    <text evidence="2">The sequence shown here is derived from an EMBL/GenBank/DDBJ whole genome shotgun (WGS) entry which is preliminary data.</text>
</comment>
<dbReference type="RefSeq" id="WP_304122616.1">
    <property type="nucleotide sequence ID" value="NZ_DYZA01000161.1"/>
</dbReference>
<organism evidence="2 3">
    <name type="scientific">Mailhella massiliensis</name>
    <dbReference type="NCBI Taxonomy" id="1903261"/>
    <lineage>
        <taxon>Bacteria</taxon>
        <taxon>Pseudomonadati</taxon>
        <taxon>Thermodesulfobacteriota</taxon>
        <taxon>Desulfovibrionia</taxon>
        <taxon>Desulfovibrionales</taxon>
        <taxon>Desulfovibrionaceae</taxon>
        <taxon>Mailhella</taxon>
    </lineage>
</organism>
<proteinExistence type="predicted"/>
<feature type="transmembrane region" description="Helical" evidence="1">
    <location>
        <begin position="68"/>
        <end position="85"/>
    </location>
</feature>
<keyword evidence="1" id="KW-0472">Membrane</keyword>
<reference evidence="2" key="2">
    <citation type="submission" date="2021-09" db="EMBL/GenBank/DDBJ databases">
        <authorList>
            <person name="Gilroy R."/>
        </authorList>
    </citation>
    <scope>NUCLEOTIDE SEQUENCE</scope>
    <source>
        <strain evidence="2">ChiGjej2B2-19336</strain>
    </source>
</reference>
<accession>A0A921DRX1</accession>
<keyword evidence="1" id="KW-1133">Transmembrane helix</keyword>
<reference evidence="2" key="1">
    <citation type="journal article" date="2021" name="PeerJ">
        <title>Extensive microbial diversity within the chicken gut microbiome revealed by metagenomics and culture.</title>
        <authorList>
            <person name="Gilroy R."/>
            <person name="Ravi A."/>
            <person name="Getino M."/>
            <person name="Pursley I."/>
            <person name="Horton D.L."/>
            <person name="Alikhan N.F."/>
            <person name="Baker D."/>
            <person name="Gharbi K."/>
            <person name="Hall N."/>
            <person name="Watson M."/>
            <person name="Adriaenssens E.M."/>
            <person name="Foster-Nyarko E."/>
            <person name="Jarju S."/>
            <person name="Secka A."/>
            <person name="Antonio M."/>
            <person name="Oren A."/>
            <person name="Chaudhuri R.R."/>
            <person name="La Ragione R."/>
            <person name="Hildebrand F."/>
            <person name="Pallen M.J."/>
        </authorList>
    </citation>
    <scope>NUCLEOTIDE SEQUENCE</scope>
    <source>
        <strain evidence="2">ChiGjej2B2-19336</strain>
    </source>
</reference>
<feature type="transmembrane region" description="Helical" evidence="1">
    <location>
        <begin position="123"/>
        <end position="145"/>
    </location>
</feature>
<evidence type="ECO:0000256" key="1">
    <source>
        <dbReference type="SAM" id="Phobius"/>
    </source>
</evidence>
<dbReference type="Proteomes" id="UP000698963">
    <property type="component" value="Unassembled WGS sequence"/>
</dbReference>
<gene>
    <name evidence="2" type="ORF">K8W16_07970</name>
</gene>
<protein>
    <submittedName>
        <fullName evidence="2">Uncharacterized protein</fullName>
    </submittedName>
</protein>
<keyword evidence="1" id="KW-0812">Transmembrane</keyword>